<reference evidence="1 2" key="1">
    <citation type="journal article" date="1998" name="Science">
        <title>Genome sequence of the nematode C. elegans: a platform for investigating biology.</title>
        <authorList>
            <consortium name="The C. elegans sequencing consortium"/>
            <person name="Sulson J.E."/>
            <person name="Waterston R."/>
        </authorList>
    </citation>
    <scope>NUCLEOTIDE SEQUENCE [LARGE SCALE GENOMIC DNA]</scope>
    <source>
        <strain evidence="1 2">Bristol N2</strain>
    </source>
</reference>
<dbReference type="KEGG" id="cel:CELE_F02C12.3"/>
<dbReference type="Proteomes" id="UP000001940">
    <property type="component" value="Chromosome X"/>
</dbReference>
<dbReference type="RefSeq" id="NP_510228.1">
    <property type="nucleotide sequence ID" value="NM_077827.3"/>
</dbReference>
<evidence type="ECO:0000313" key="2">
    <source>
        <dbReference type="Proteomes" id="UP000001940"/>
    </source>
</evidence>
<keyword evidence="2" id="KW-1185">Reference proteome</keyword>
<dbReference type="UCSC" id="F02C12.3">
    <property type="organism name" value="c. elegans"/>
</dbReference>
<gene>
    <name evidence="1" type="ORF">CELE_F02C12.3</name>
    <name evidence="1 3" type="ORF">F02C12.3</name>
</gene>
<dbReference type="HOGENOM" id="CLU_3336094_0_0_1"/>
<dbReference type="CTD" id="181460"/>
<dbReference type="AGR" id="WB:WBGene00008517"/>
<dbReference type="PaxDb" id="6239-F02C12.3"/>
<evidence type="ECO:0000313" key="1">
    <source>
        <dbReference type="EMBL" id="CAA91020.2"/>
    </source>
</evidence>
<dbReference type="AlphaFoldDB" id="Q19109"/>
<dbReference type="PIR" id="F89685">
    <property type="entry name" value="F89685"/>
</dbReference>
<protein>
    <submittedName>
        <fullName evidence="1">Uncharacterized protein</fullName>
    </submittedName>
</protein>
<evidence type="ECO:0000313" key="3">
    <source>
        <dbReference type="WormBase" id="F02C12.3"/>
    </source>
</evidence>
<dbReference type="InParanoid" id="Q19109"/>
<dbReference type="WormBase" id="F02C12.3">
    <property type="protein sequence ID" value="CE23626"/>
    <property type="gene ID" value="WBGene00008517"/>
</dbReference>
<dbReference type="GeneID" id="181460"/>
<organism evidence="1 2">
    <name type="scientific">Caenorhabditis elegans</name>
    <dbReference type="NCBI Taxonomy" id="6239"/>
    <lineage>
        <taxon>Eukaryota</taxon>
        <taxon>Metazoa</taxon>
        <taxon>Ecdysozoa</taxon>
        <taxon>Nematoda</taxon>
        <taxon>Chromadorea</taxon>
        <taxon>Rhabditida</taxon>
        <taxon>Rhabditina</taxon>
        <taxon>Rhabditomorpha</taxon>
        <taxon>Rhabditoidea</taxon>
        <taxon>Rhabditidae</taxon>
        <taxon>Peloderinae</taxon>
        <taxon>Caenorhabditis</taxon>
    </lineage>
</organism>
<accession>Q19109</accession>
<proteinExistence type="predicted"/>
<dbReference type="PIR" id="T20493">
    <property type="entry name" value="T20493"/>
</dbReference>
<sequence>MCPSVQMDMVRSRAEAQVEKWSGRGPIIIRTRCFPGEI</sequence>
<dbReference type="EMBL" id="BX284606">
    <property type="protein sequence ID" value="CAA91020.2"/>
    <property type="molecule type" value="Genomic_DNA"/>
</dbReference>
<dbReference type="Bgee" id="WBGene00008517">
    <property type="expression patterns" value="Expressed in pharyngeal muscle cell (C elegans) and 4 other cell types or tissues"/>
</dbReference>
<name>Q19109_CAEEL</name>